<feature type="region of interest" description="Disordered" evidence="1">
    <location>
        <begin position="22"/>
        <end position="72"/>
    </location>
</feature>
<dbReference type="Proteomes" id="UP000059188">
    <property type="component" value="Unassembled WGS sequence"/>
</dbReference>
<evidence type="ECO:0000313" key="2">
    <source>
        <dbReference type="EMBL" id="CEL53114.1"/>
    </source>
</evidence>
<accession>A0A0B7F8B7</accession>
<keyword evidence="3" id="KW-1185">Reference proteome</keyword>
<name>A0A0B7F8B7_THACB</name>
<evidence type="ECO:0000256" key="1">
    <source>
        <dbReference type="SAM" id="MobiDB-lite"/>
    </source>
</evidence>
<protein>
    <recommendedName>
        <fullName evidence="4">CCHC-type domain-containing protein</fullName>
    </recommendedName>
</protein>
<feature type="compositionally biased region" description="Low complexity" evidence="1">
    <location>
        <begin position="37"/>
        <end position="49"/>
    </location>
</feature>
<feature type="compositionally biased region" description="Basic and acidic residues" evidence="1">
    <location>
        <begin position="27"/>
        <end position="36"/>
    </location>
</feature>
<feature type="region of interest" description="Disordered" evidence="1">
    <location>
        <begin position="96"/>
        <end position="123"/>
    </location>
</feature>
<evidence type="ECO:0000313" key="3">
    <source>
        <dbReference type="Proteomes" id="UP000059188"/>
    </source>
</evidence>
<evidence type="ECO:0008006" key="4">
    <source>
        <dbReference type="Google" id="ProtNLM"/>
    </source>
</evidence>
<feature type="compositionally biased region" description="Basic and acidic residues" evidence="1">
    <location>
        <begin position="103"/>
        <end position="123"/>
    </location>
</feature>
<feature type="compositionally biased region" description="Basic and acidic residues" evidence="1">
    <location>
        <begin position="60"/>
        <end position="72"/>
    </location>
</feature>
<reference evidence="2 3" key="1">
    <citation type="submission" date="2014-11" db="EMBL/GenBank/DDBJ databases">
        <authorList>
            <person name="Wibberg Daniel"/>
        </authorList>
    </citation>
    <scope>NUCLEOTIDE SEQUENCE [LARGE SCALE GENOMIC DNA]</scope>
    <source>
        <strain evidence="2">Rhizoctonia solani AG1-IB 7/3/14</strain>
    </source>
</reference>
<gene>
    <name evidence="2" type="ORF">RSOLAG1IB_11246</name>
</gene>
<proteinExistence type="predicted"/>
<dbReference type="AlphaFoldDB" id="A0A0B7F8B7"/>
<organism evidence="2 3">
    <name type="scientific">Thanatephorus cucumeris (strain AG1-IB / isolate 7/3/14)</name>
    <name type="common">Lettuce bottom rot fungus</name>
    <name type="synonym">Rhizoctonia solani</name>
    <dbReference type="NCBI Taxonomy" id="1108050"/>
    <lineage>
        <taxon>Eukaryota</taxon>
        <taxon>Fungi</taxon>
        <taxon>Dikarya</taxon>
        <taxon>Basidiomycota</taxon>
        <taxon>Agaricomycotina</taxon>
        <taxon>Agaricomycetes</taxon>
        <taxon>Cantharellales</taxon>
        <taxon>Ceratobasidiaceae</taxon>
        <taxon>Rhizoctonia</taxon>
        <taxon>Rhizoctonia solani AG-1</taxon>
    </lineage>
</organism>
<sequence length="123" mass="13485">MMPPQPPNLEALMEAAVYIDNVNQELEASRPPRDNKPSNPSKSSSAPNKGTSTGSPVKPVDPHYVSKEGIDKRHANNQCIKCRCKGHRAAVCRTGWKAPGKLKPQEDKEKETAKVAKARESEL</sequence>
<dbReference type="EMBL" id="LN679212">
    <property type="protein sequence ID" value="CEL53114.1"/>
    <property type="molecule type" value="Genomic_DNA"/>
</dbReference>